<evidence type="ECO:0000259" key="1">
    <source>
        <dbReference type="PROSITE" id="PS50995"/>
    </source>
</evidence>
<dbReference type="InterPro" id="IPR036390">
    <property type="entry name" value="WH_DNA-bd_sf"/>
</dbReference>
<proteinExistence type="predicted"/>
<dbReference type="Pfam" id="PF12802">
    <property type="entry name" value="MarR_2"/>
    <property type="match status" value="1"/>
</dbReference>
<dbReference type="SUPFAM" id="SSF46785">
    <property type="entry name" value="Winged helix' DNA-binding domain"/>
    <property type="match status" value="1"/>
</dbReference>
<dbReference type="EMBL" id="BAAANF010000023">
    <property type="protein sequence ID" value="GAA1712380.1"/>
    <property type="molecule type" value="Genomic_DNA"/>
</dbReference>
<dbReference type="Proteomes" id="UP001500280">
    <property type="component" value="Unassembled WGS sequence"/>
</dbReference>
<evidence type="ECO:0000313" key="3">
    <source>
        <dbReference type="Proteomes" id="UP001500280"/>
    </source>
</evidence>
<gene>
    <name evidence="2" type="ORF">GCM10009745_70710</name>
</gene>
<protein>
    <submittedName>
        <fullName evidence="2">MarR family winged helix-turn-helix transcriptional regulator</fullName>
    </submittedName>
</protein>
<reference evidence="3" key="1">
    <citation type="journal article" date="2019" name="Int. J. Syst. Evol. Microbiol.">
        <title>The Global Catalogue of Microorganisms (GCM) 10K type strain sequencing project: providing services to taxonomists for standard genome sequencing and annotation.</title>
        <authorList>
            <consortium name="The Broad Institute Genomics Platform"/>
            <consortium name="The Broad Institute Genome Sequencing Center for Infectious Disease"/>
            <person name="Wu L."/>
            <person name="Ma J."/>
        </authorList>
    </citation>
    <scope>NUCLEOTIDE SEQUENCE [LARGE SCALE GENOMIC DNA]</scope>
    <source>
        <strain evidence="3">JCM 14307</strain>
    </source>
</reference>
<accession>A0ABP4UZ47</accession>
<name>A0ABP4UZ47_9ACTN</name>
<dbReference type="PANTHER" id="PTHR33164:SF43">
    <property type="entry name" value="HTH-TYPE TRANSCRIPTIONAL REPRESSOR YETL"/>
    <property type="match status" value="1"/>
</dbReference>
<sequence length="153" mass="16754">MPSRSQEPLDAEDLLLWRSLGRLVQRLPRALDNAMLRTSGLTMTEFSVLEALADADDHAMRVTDLAREVGLSHSRVSRVIDDLAARGWCGRSRDAQDGRAALALLTEAGEAEAKKAGEHHLRLARERVLAHVRPEDRAVLIAALSAIADSNET</sequence>
<dbReference type="InterPro" id="IPR036388">
    <property type="entry name" value="WH-like_DNA-bd_sf"/>
</dbReference>
<organism evidence="2 3">
    <name type="scientific">Kribbella yunnanensis</name>
    <dbReference type="NCBI Taxonomy" id="190194"/>
    <lineage>
        <taxon>Bacteria</taxon>
        <taxon>Bacillati</taxon>
        <taxon>Actinomycetota</taxon>
        <taxon>Actinomycetes</taxon>
        <taxon>Propionibacteriales</taxon>
        <taxon>Kribbellaceae</taxon>
        <taxon>Kribbella</taxon>
    </lineage>
</organism>
<dbReference type="InterPro" id="IPR039422">
    <property type="entry name" value="MarR/SlyA-like"/>
</dbReference>
<dbReference type="InterPro" id="IPR000835">
    <property type="entry name" value="HTH_MarR-typ"/>
</dbReference>
<feature type="domain" description="HTH marR-type" evidence="1">
    <location>
        <begin position="13"/>
        <end position="149"/>
    </location>
</feature>
<comment type="caution">
    <text evidence="2">The sequence shown here is derived from an EMBL/GenBank/DDBJ whole genome shotgun (WGS) entry which is preliminary data.</text>
</comment>
<dbReference type="SMART" id="SM00347">
    <property type="entry name" value="HTH_MARR"/>
    <property type="match status" value="1"/>
</dbReference>
<dbReference type="PROSITE" id="PS50995">
    <property type="entry name" value="HTH_MARR_2"/>
    <property type="match status" value="1"/>
</dbReference>
<dbReference type="PANTHER" id="PTHR33164">
    <property type="entry name" value="TRANSCRIPTIONAL REGULATOR, MARR FAMILY"/>
    <property type="match status" value="1"/>
</dbReference>
<evidence type="ECO:0000313" key="2">
    <source>
        <dbReference type="EMBL" id="GAA1712380.1"/>
    </source>
</evidence>
<dbReference type="Gene3D" id="1.10.10.10">
    <property type="entry name" value="Winged helix-like DNA-binding domain superfamily/Winged helix DNA-binding domain"/>
    <property type="match status" value="1"/>
</dbReference>
<keyword evidence="3" id="KW-1185">Reference proteome</keyword>